<dbReference type="Proteomes" id="UP000027135">
    <property type="component" value="Unassembled WGS sequence"/>
</dbReference>
<dbReference type="STRING" id="136037.A0A067QRI9"/>
<evidence type="ECO:0000313" key="3">
    <source>
        <dbReference type="Proteomes" id="UP000027135"/>
    </source>
</evidence>
<feature type="non-terminal residue" evidence="2">
    <location>
        <position position="74"/>
    </location>
</feature>
<accession>A0A067QRI9</accession>
<organism evidence="2 3">
    <name type="scientific">Zootermopsis nevadensis</name>
    <name type="common">Dampwood termite</name>
    <dbReference type="NCBI Taxonomy" id="136037"/>
    <lineage>
        <taxon>Eukaryota</taxon>
        <taxon>Metazoa</taxon>
        <taxon>Ecdysozoa</taxon>
        <taxon>Arthropoda</taxon>
        <taxon>Hexapoda</taxon>
        <taxon>Insecta</taxon>
        <taxon>Pterygota</taxon>
        <taxon>Neoptera</taxon>
        <taxon>Polyneoptera</taxon>
        <taxon>Dictyoptera</taxon>
        <taxon>Blattodea</taxon>
        <taxon>Blattoidea</taxon>
        <taxon>Termitoidae</taxon>
        <taxon>Termopsidae</taxon>
        <taxon>Zootermopsis</taxon>
    </lineage>
</organism>
<feature type="region of interest" description="Disordered" evidence="1">
    <location>
        <begin position="1"/>
        <end position="22"/>
    </location>
</feature>
<dbReference type="EMBL" id="KK874167">
    <property type="protein sequence ID" value="KDQ71475.1"/>
    <property type="molecule type" value="Genomic_DNA"/>
</dbReference>
<dbReference type="InParanoid" id="A0A067QRI9"/>
<name>A0A067QRI9_ZOONE</name>
<sequence length="74" mass="8865">MVHAMFTANQTNKPTEKERKVRDEYERKLSEMQKEMKRLQSAKKEHARLLRNQTQHENQVKALKNDLAEMKLAK</sequence>
<dbReference type="Pfam" id="PF25764">
    <property type="entry name" value="KIF21A_4th"/>
    <property type="match status" value="1"/>
</dbReference>
<protein>
    <submittedName>
        <fullName evidence="2">Kinesin-like protein KIF21A</fullName>
    </submittedName>
</protein>
<proteinExistence type="predicted"/>
<evidence type="ECO:0000256" key="1">
    <source>
        <dbReference type="SAM" id="MobiDB-lite"/>
    </source>
</evidence>
<gene>
    <name evidence="2" type="ORF">L798_13773</name>
</gene>
<dbReference type="AlphaFoldDB" id="A0A067QRI9"/>
<keyword evidence="3" id="KW-1185">Reference proteome</keyword>
<reference evidence="2 3" key="1">
    <citation type="journal article" date="2014" name="Nat. Commun.">
        <title>Molecular traces of alternative social organization in a termite genome.</title>
        <authorList>
            <person name="Terrapon N."/>
            <person name="Li C."/>
            <person name="Robertson H.M."/>
            <person name="Ji L."/>
            <person name="Meng X."/>
            <person name="Booth W."/>
            <person name="Chen Z."/>
            <person name="Childers C.P."/>
            <person name="Glastad K.M."/>
            <person name="Gokhale K."/>
            <person name="Gowin J."/>
            <person name="Gronenberg W."/>
            <person name="Hermansen R.A."/>
            <person name="Hu H."/>
            <person name="Hunt B.G."/>
            <person name="Huylmans A.K."/>
            <person name="Khalil S.M."/>
            <person name="Mitchell R.D."/>
            <person name="Munoz-Torres M.C."/>
            <person name="Mustard J.A."/>
            <person name="Pan H."/>
            <person name="Reese J.T."/>
            <person name="Scharf M.E."/>
            <person name="Sun F."/>
            <person name="Vogel H."/>
            <person name="Xiao J."/>
            <person name="Yang W."/>
            <person name="Yang Z."/>
            <person name="Yang Z."/>
            <person name="Zhou J."/>
            <person name="Zhu J."/>
            <person name="Brent C.S."/>
            <person name="Elsik C.G."/>
            <person name="Goodisman M.A."/>
            <person name="Liberles D.A."/>
            <person name="Roe R.M."/>
            <person name="Vargo E.L."/>
            <person name="Vilcinskas A."/>
            <person name="Wang J."/>
            <person name="Bornberg-Bauer E."/>
            <person name="Korb J."/>
            <person name="Zhang G."/>
            <person name="Liebig J."/>
        </authorList>
    </citation>
    <scope>NUCLEOTIDE SEQUENCE [LARGE SCALE GENOMIC DNA]</scope>
    <source>
        <tissue evidence="2">Whole organism</tissue>
    </source>
</reference>
<evidence type="ECO:0000313" key="2">
    <source>
        <dbReference type="EMBL" id="KDQ71475.1"/>
    </source>
</evidence>